<dbReference type="EMBL" id="JH930468">
    <property type="protein sequence ID" value="EKM61484.1"/>
    <property type="molecule type" value="Genomic_DNA"/>
</dbReference>
<feature type="non-terminal residue" evidence="2">
    <location>
        <position position="164"/>
    </location>
</feature>
<dbReference type="HOGENOM" id="CLU_1622952_0_0_1"/>
<name>K5WQG6_PHACS</name>
<evidence type="ECO:0000313" key="3">
    <source>
        <dbReference type="Proteomes" id="UP000008370"/>
    </source>
</evidence>
<dbReference type="GeneID" id="18914265"/>
<reference evidence="2 3" key="1">
    <citation type="journal article" date="2012" name="BMC Genomics">
        <title>Comparative genomics of the white-rot fungi, Phanerochaete carnosa and P. chrysosporium, to elucidate the genetic basis of the distinct wood types they colonize.</title>
        <authorList>
            <person name="Suzuki H."/>
            <person name="MacDonald J."/>
            <person name="Syed K."/>
            <person name="Salamov A."/>
            <person name="Hori C."/>
            <person name="Aerts A."/>
            <person name="Henrissat B."/>
            <person name="Wiebenga A."/>
            <person name="vanKuyk P.A."/>
            <person name="Barry K."/>
            <person name="Lindquist E."/>
            <person name="LaButti K."/>
            <person name="Lapidus A."/>
            <person name="Lucas S."/>
            <person name="Coutinho P."/>
            <person name="Gong Y."/>
            <person name="Samejima M."/>
            <person name="Mahadevan R."/>
            <person name="Abou-Zaid M."/>
            <person name="de Vries R.P."/>
            <person name="Igarashi K."/>
            <person name="Yadav J.S."/>
            <person name="Grigoriev I.V."/>
            <person name="Master E.R."/>
        </authorList>
    </citation>
    <scope>NUCLEOTIDE SEQUENCE [LARGE SCALE GENOMIC DNA]</scope>
    <source>
        <strain evidence="2 3">HHB-10118-sp</strain>
    </source>
</reference>
<feature type="region of interest" description="Disordered" evidence="1">
    <location>
        <begin position="101"/>
        <end position="164"/>
    </location>
</feature>
<dbReference type="Proteomes" id="UP000008370">
    <property type="component" value="Unassembled WGS sequence"/>
</dbReference>
<evidence type="ECO:0000256" key="1">
    <source>
        <dbReference type="SAM" id="MobiDB-lite"/>
    </source>
</evidence>
<proteinExistence type="predicted"/>
<dbReference type="RefSeq" id="XP_007390896.1">
    <property type="nucleotide sequence ID" value="XM_007390834.1"/>
</dbReference>
<dbReference type="AlphaFoldDB" id="K5WQG6"/>
<organism evidence="2 3">
    <name type="scientific">Phanerochaete carnosa (strain HHB-10118-sp)</name>
    <name type="common">White-rot fungus</name>
    <name type="synonym">Peniophora carnosa</name>
    <dbReference type="NCBI Taxonomy" id="650164"/>
    <lineage>
        <taxon>Eukaryota</taxon>
        <taxon>Fungi</taxon>
        <taxon>Dikarya</taxon>
        <taxon>Basidiomycota</taxon>
        <taxon>Agaricomycotina</taxon>
        <taxon>Agaricomycetes</taxon>
        <taxon>Polyporales</taxon>
        <taxon>Phanerochaetaceae</taxon>
        <taxon>Phanerochaete</taxon>
    </lineage>
</organism>
<feature type="compositionally biased region" description="Low complexity" evidence="1">
    <location>
        <begin position="112"/>
        <end position="144"/>
    </location>
</feature>
<dbReference type="OrthoDB" id="421051at2759"/>
<dbReference type="KEGG" id="pco:PHACADRAFT_248128"/>
<keyword evidence="3" id="KW-1185">Reference proteome</keyword>
<protein>
    <submittedName>
        <fullName evidence="2">Uncharacterized protein</fullName>
    </submittedName>
</protein>
<feature type="region of interest" description="Disordered" evidence="1">
    <location>
        <begin position="41"/>
        <end position="75"/>
    </location>
</feature>
<sequence>MATSSRTKLAPTDGTLLSIFAILSLFTENVKIRWQGGEALEEPHADTDADSVVSGERSSMRPPVRIRPHRSDSDVSTMHLDYVAKQHHASPDAMSPWARGLGASVSSSGSTVHPVVSRVSSPHFPSRCQPVSQGLSVSGLSSTSNRTTSAAQVRWRPIPRNPKS</sequence>
<evidence type="ECO:0000313" key="2">
    <source>
        <dbReference type="EMBL" id="EKM61484.1"/>
    </source>
</evidence>
<dbReference type="InParanoid" id="K5WQG6"/>
<gene>
    <name evidence="2" type="ORF">PHACADRAFT_248128</name>
</gene>
<accession>K5WQG6</accession>